<dbReference type="EMBL" id="MU155168">
    <property type="protein sequence ID" value="KAF9482191.1"/>
    <property type="molecule type" value="Genomic_DNA"/>
</dbReference>
<evidence type="ECO:0000313" key="2">
    <source>
        <dbReference type="EMBL" id="KAF9482191.1"/>
    </source>
</evidence>
<accession>A0A9P5ZA21</accession>
<gene>
    <name evidence="2" type="ORF">BDN70DRAFT_875276</name>
</gene>
<proteinExistence type="predicted"/>
<dbReference type="AlphaFoldDB" id="A0A9P5ZA21"/>
<reference evidence="2" key="1">
    <citation type="submission" date="2020-11" db="EMBL/GenBank/DDBJ databases">
        <authorList>
            <consortium name="DOE Joint Genome Institute"/>
            <person name="Ahrendt S."/>
            <person name="Riley R."/>
            <person name="Andreopoulos W."/>
            <person name="Labutti K."/>
            <person name="Pangilinan J."/>
            <person name="Ruiz-Duenas F.J."/>
            <person name="Barrasa J.M."/>
            <person name="Sanchez-Garcia M."/>
            <person name="Camarero S."/>
            <person name="Miyauchi S."/>
            <person name="Serrano A."/>
            <person name="Linde D."/>
            <person name="Babiker R."/>
            <person name="Drula E."/>
            <person name="Ayuso-Fernandez I."/>
            <person name="Pacheco R."/>
            <person name="Padilla G."/>
            <person name="Ferreira P."/>
            <person name="Barriuso J."/>
            <person name="Kellner H."/>
            <person name="Castanera R."/>
            <person name="Alfaro M."/>
            <person name="Ramirez L."/>
            <person name="Pisabarro A.G."/>
            <person name="Kuo A."/>
            <person name="Tritt A."/>
            <person name="Lipzen A."/>
            <person name="He G."/>
            <person name="Yan M."/>
            <person name="Ng V."/>
            <person name="Cullen D."/>
            <person name="Martin F."/>
            <person name="Rosso M.-N."/>
            <person name="Henrissat B."/>
            <person name="Hibbett D."/>
            <person name="Martinez A.T."/>
            <person name="Grigoriev I.V."/>
        </authorList>
    </citation>
    <scope>NUCLEOTIDE SEQUENCE</scope>
    <source>
        <strain evidence="2">CIRM-BRFM 674</strain>
    </source>
</reference>
<feature type="region of interest" description="Disordered" evidence="1">
    <location>
        <begin position="48"/>
        <end position="72"/>
    </location>
</feature>
<evidence type="ECO:0000313" key="3">
    <source>
        <dbReference type="Proteomes" id="UP000807469"/>
    </source>
</evidence>
<name>A0A9P5ZA21_9AGAR</name>
<organism evidence="2 3">
    <name type="scientific">Pholiota conissans</name>
    <dbReference type="NCBI Taxonomy" id="109636"/>
    <lineage>
        <taxon>Eukaryota</taxon>
        <taxon>Fungi</taxon>
        <taxon>Dikarya</taxon>
        <taxon>Basidiomycota</taxon>
        <taxon>Agaricomycotina</taxon>
        <taxon>Agaricomycetes</taxon>
        <taxon>Agaricomycetidae</taxon>
        <taxon>Agaricales</taxon>
        <taxon>Agaricineae</taxon>
        <taxon>Strophariaceae</taxon>
        <taxon>Pholiota</taxon>
    </lineage>
</organism>
<dbReference type="Proteomes" id="UP000807469">
    <property type="component" value="Unassembled WGS sequence"/>
</dbReference>
<keyword evidence="3" id="KW-1185">Reference proteome</keyword>
<evidence type="ECO:0000256" key="1">
    <source>
        <dbReference type="SAM" id="MobiDB-lite"/>
    </source>
</evidence>
<protein>
    <submittedName>
        <fullName evidence="2">Uncharacterized protein</fullName>
    </submittedName>
</protein>
<feature type="non-terminal residue" evidence="2">
    <location>
        <position position="1"/>
    </location>
</feature>
<sequence>LISPCLLPTPRVVLVSAGDTAFTVSTPRPVNEPLSFIDIDNTTTTIAFTRPSPYRPRHISKSIAETRRMHRP</sequence>
<comment type="caution">
    <text evidence="2">The sequence shown here is derived from an EMBL/GenBank/DDBJ whole genome shotgun (WGS) entry which is preliminary data.</text>
</comment>